<gene>
    <name evidence="1" type="ORF">SAMN02745823_03634</name>
</gene>
<evidence type="ECO:0000313" key="2">
    <source>
        <dbReference type="Proteomes" id="UP000183995"/>
    </source>
</evidence>
<sequence length="163" mass="18104">MDVQPIGDDKLVIYLDSDEVKNLPAPPCEITTDEASDILRLALGSTYDQGWESVYFELFPGRDSLLLFALQHSGNPYYYVFPGIEPLIAAAAACPSGLISYLTYIGDTYILIVYPWNGEYPPQVLYEYGEELTRPAHYALHLSEHSTVIAGPTALDELHAAFK</sequence>
<dbReference type="STRING" id="1123282.SAMN02745823_03634"/>
<dbReference type="EMBL" id="FQXV01000018">
    <property type="protein sequence ID" value="SHI22727.1"/>
    <property type="molecule type" value="Genomic_DNA"/>
</dbReference>
<keyword evidence="2" id="KW-1185">Reference proteome</keyword>
<organism evidence="1 2">
    <name type="scientific">Sporobacter termitidis DSM 10068</name>
    <dbReference type="NCBI Taxonomy" id="1123282"/>
    <lineage>
        <taxon>Bacteria</taxon>
        <taxon>Bacillati</taxon>
        <taxon>Bacillota</taxon>
        <taxon>Clostridia</taxon>
        <taxon>Eubacteriales</taxon>
        <taxon>Oscillospiraceae</taxon>
        <taxon>Sporobacter</taxon>
    </lineage>
</organism>
<dbReference type="Proteomes" id="UP000183995">
    <property type="component" value="Unassembled WGS sequence"/>
</dbReference>
<dbReference type="RefSeq" id="WP_073082554.1">
    <property type="nucleotide sequence ID" value="NZ_FQXV01000018.1"/>
</dbReference>
<reference evidence="1 2" key="1">
    <citation type="submission" date="2016-11" db="EMBL/GenBank/DDBJ databases">
        <authorList>
            <person name="Jaros S."/>
            <person name="Januszkiewicz K."/>
            <person name="Wedrychowicz H."/>
        </authorList>
    </citation>
    <scope>NUCLEOTIDE SEQUENCE [LARGE SCALE GENOMIC DNA]</scope>
    <source>
        <strain evidence="1 2">DSM 10068</strain>
    </source>
</reference>
<accession>A0A1M5ZET6</accession>
<name>A0A1M5ZET6_9FIRM</name>
<protein>
    <submittedName>
        <fullName evidence="1">Uncharacterized protein</fullName>
    </submittedName>
</protein>
<proteinExistence type="predicted"/>
<dbReference type="AlphaFoldDB" id="A0A1M5ZET6"/>
<evidence type="ECO:0000313" key="1">
    <source>
        <dbReference type="EMBL" id="SHI22727.1"/>
    </source>
</evidence>